<dbReference type="KEGG" id="rhs:A3Q41_03088"/>
<evidence type="ECO:0000256" key="1">
    <source>
        <dbReference type="ARBA" id="ARBA00003330"/>
    </source>
</evidence>
<sequence>MRIGQTAPDFELPDHSGERRALTELTASGPVVLFFYPAANSPICTAEACHFRDLGAEFGRFGAQRVGISTDTRDKNQHFALQRSFDFPLLSDSDGAVAEQFGVRRGGWFARRRRLRDFERGHSNVARRSYLRQLLSVKRTTFVIDRHRTVRMVVQSERGHVHATKALEYLRYLS</sequence>
<keyword evidence="7" id="KW-1015">Disulfide bond</keyword>
<dbReference type="GO" id="GO:0008379">
    <property type="term" value="F:thioredoxin peroxidase activity"/>
    <property type="evidence" value="ECO:0007669"/>
    <property type="project" value="TreeGrafter"/>
</dbReference>
<dbReference type="GO" id="GO:0034599">
    <property type="term" value="P:cellular response to oxidative stress"/>
    <property type="evidence" value="ECO:0007669"/>
    <property type="project" value="TreeGrafter"/>
</dbReference>
<evidence type="ECO:0000256" key="2">
    <source>
        <dbReference type="ARBA" id="ARBA00011245"/>
    </source>
</evidence>
<dbReference type="GO" id="GO:0005737">
    <property type="term" value="C:cytoplasm"/>
    <property type="evidence" value="ECO:0007669"/>
    <property type="project" value="TreeGrafter"/>
</dbReference>
<evidence type="ECO:0000256" key="10">
    <source>
        <dbReference type="ARBA" id="ARBA00038489"/>
    </source>
</evidence>
<dbReference type="InterPro" id="IPR013766">
    <property type="entry name" value="Thioredoxin_domain"/>
</dbReference>
<evidence type="ECO:0000256" key="4">
    <source>
        <dbReference type="ARBA" id="ARBA00022559"/>
    </source>
</evidence>
<organism evidence="15 16">
    <name type="scientific">Rhodococcoides fascians</name>
    <name type="common">Rhodococcus fascians</name>
    <dbReference type="NCBI Taxonomy" id="1828"/>
    <lineage>
        <taxon>Bacteria</taxon>
        <taxon>Bacillati</taxon>
        <taxon>Actinomycetota</taxon>
        <taxon>Actinomycetes</taxon>
        <taxon>Mycobacteriales</taxon>
        <taxon>Nocardiaceae</taxon>
        <taxon>Rhodococcoides</taxon>
    </lineage>
</organism>
<evidence type="ECO:0000256" key="9">
    <source>
        <dbReference type="ARBA" id="ARBA00032824"/>
    </source>
</evidence>
<dbReference type="SUPFAM" id="SSF52833">
    <property type="entry name" value="Thioredoxin-like"/>
    <property type="match status" value="1"/>
</dbReference>
<reference evidence="16" key="2">
    <citation type="submission" date="2016-04" db="EMBL/GenBank/DDBJ databases">
        <title>Complete Genome and Plasmid Sequences for Rhodococcus fascians D188 and Draft Sequences for Rhodococcus spp. Isolates PBTS 1 and PBTS 2.</title>
        <authorList>
            <person name="Stamer R."/>
            <person name="Vereecke D."/>
            <person name="Zhang Y."/>
            <person name="Schilkey F."/>
            <person name="Devitt N."/>
            <person name="Randall J."/>
        </authorList>
    </citation>
    <scope>NUCLEOTIDE SEQUENCE [LARGE SCALE GENOMIC DNA]</scope>
    <source>
        <strain evidence="16">PBTS2</strain>
    </source>
</reference>
<dbReference type="CDD" id="cd03017">
    <property type="entry name" value="PRX_BCP"/>
    <property type="match status" value="1"/>
</dbReference>
<dbReference type="InterPro" id="IPR024706">
    <property type="entry name" value="Peroxiredoxin_AhpC-typ"/>
</dbReference>
<comment type="function">
    <text evidence="1">Thiol-specific peroxidase that catalyzes the reduction of hydrogen peroxide and organic hydroperoxides to water and alcohols, respectively. Plays a role in cell protection against oxidative stress by detoxifying peroxides and as sensor of hydrogen peroxide-mediated signaling events.</text>
</comment>
<dbReference type="Gene3D" id="3.40.30.10">
    <property type="entry name" value="Glutaredoxin"/>
    <property type="match status" value="1"/>
</dbReference>
<gene>
    <name evidence="15" type="primary">bcpB_1</name>
    <name evidence="15" type="ORF">A3Q41_03088</name>
</gene>
<keyword evidence="6 15" id="KW-0560">Oxidoreductase</keyword>
<feature type="active site" description="Cysteine sulfenic acid (-SOH) intermediate; for peroxidase activity" evidence="13">
    <location>
        <position position="44"/>
    </location>
</feature>
<comment type="subunit">
    <text evidence="2">Monomer.</text>
</comment>
<dbReference type="PROSITE" id="PS51352">
    <property type="entry name" value="THIOREDOXIN_2"/>
    <property type="match status" value="1"/>
</dbReference>
<keyword evidence="8" id="KW-0676">Redox-active center</keyword>
<evidence type="ECO:0000256" key="11">
    <source>
        <dbReference type="ARBA" id="ARBA00041373"/>
    </source>
</evidence>
<dbReference type="PIRSF" id="PIRSF000239">
    <property type="entry name" value="AHPC"/>
    <property type="match status" value="1"/>
</dbReference>
<evidence type="ECO:0000256" key="8">
    <source>
        <dbReference type="ARBA" id="ARBA00023284"/>
    </source>
</evidence>
<dbReference type="AlphaFoldDB" id="A0A143QN69"/>
<evidence type="ECO:0000313" key="15">
    <source>
        <dbReference type="EMBL" id="AMY24379.1"/>
    </source>
</evidence>
<dbReference type="Proteomes" id="UP000076038">
    <property type="component" value="Chromosome"/>
</dbReference>
<evidence type="ECO:0000259" key="14">
    <source>
        <dbReference type="PROSITE" id="PS51352"/>
    </source>
</evidence>
<comment type="catalytic activity">
    <reaction evidence="12">
        <text>a hydroperoxide + [thioredoxin]-dithiol = an alcohol + [thioredoxin]-disulfide + H2O</text>
        <dbReference type="Rhea" id="RHEA:62620"/>
        <dbReference type="Rhea" id="RHEA-COMP:10698"/>
        <dbReference type="Rhea" id="RHEA-COMP:10700"/>
        <dbReference type="ChEBI" id="CHEBI:15377"/>
        <dbReference type="ChEBI" id="CHEBI:29950"/>
        <dbReference type="ChEBI" id="CHEBI:30879"/>
        <dbReference type="ChEBI" id="CHEBI:35924"/>
        <dbReference type="ChEBI" id="CHEBI:50058"/>
        <dbReference type="EC" id="1.11.1.24"/>
    </reaction>
</comment>
<evidence type="ECO:0000256" key="5">
    <source>
        <dbReference type="ARBA" id="ARBA00022862"/>
    </source>
</evidence>
<comment type="similarity">
    <text evidence="10">Belongs to the peroxiredoxin family. BCP/PrxQ subfamily.</text>
</comment>
<dbReference type="InterPro" id="IPR036249">
    <property type="entry name" value="Thioredoxin-like_sf"/>
</dbReference>
<dbReference type="InterPro" id="IPR050924">
    <property type="entry name" value="Peroxiredoxin_BCP/PrxQ"/>
</dbReference>
<accession>A0A143QN69</accession>
<dbReference type="PANTHER" id="PTHR42801:SF8">
    <property type="entry name" value="PEROXIREDOXIN RV1608C-RELATED"/>
    <property type="match status" value="1"/>
</dbReference>
<dbReference type="InterPro" id="IPR000866">
    <property type="entry name" value="AhpC/TSA"/>
</dbReference>
<dbReference type="RefSeq" id="WP_027496242.1">
    <property type="nucleotide sequence ID" value="NZ_CAKKLU010000012.1"/>
</dbReference>
<accession>A0A260UI84</accession>
<evidence type="ECO:0000256" key="6">
    <source>
        <dbReference type="ARBA" id="ARBA00023002"/>
    </source>
</evidence>
<dbReference type="EMBL" id="CP015220">
    <property type="protein sequence ID" value="AMY24379.1"/>
    <property type="molecule type" value="Genomic_DNA"/>
</dbReference>
<dbReference type="Pfam" id="PF00578">
    <property type="entry name" value="AhpC-TSA"/>
    <property type="match status" value="1"/>
</dbReference>
<keyword evidence="16" id="KW-1185">Reference proteome</keyword>
<evidence type="ECO:0000256" key="7">
    <source>
        <dbReference type="ARBA" id="ARBA00023157"/>
    </source>
</evidence>
<name>A0A143QN69_RHOFA</name>
<dbReference type="EC" id="1.11.1.24" evidence="3"/>
<evidence type="ECO:0000256" key="12">
    <source>
        <dbReference type="ARBA" id="ARBA00049091"/>
    </source>
</evidence>
<keyword evidence="5" id="KW-0049">Antioxidant</keyword>
<dbReference type="OrthoDB" id="9812811at2"/>
<evidence type="ECO:0000256" key="13">
    <source>
        <dbReference type="PIRSR" id="PIRSR000239-1"/>
    </source>
</evidence>
<dbReference type="PANTHER" id="PTHR42801">
    <property type="entry name" value="THIOREDOXIN-DEPENDENT PEROXIDE REDUCTASE"/>
    <property type="match status" value="1"/>
</dbReference>
<feature type="domain" description="Thioredoxin" evidence="14">
    <location>
        <begin position="1"/>
        <end position="174"/>
    </location>
</feature>
<dbReference type="PATRIC" id="fig|1653479.3.peg.3124"/>
<keyword evidence="4 15" id="KW-0575">Peroxidase</keyword>
<evidence type="ECO:0000256" key="3">
    <source>
        <dbReference type="ARBA" id="ARBA00013017"/>
    </source>
</evidence>
<evidence type="ECO:0000313" key="16">
    <source>
        <dbReference type="Proteomes" id="UP000076038"/>
    </source>
</evidence>
<protein>
    <recommendedName>
        <fullName evidence="3">thioredoxin-dependent peroxiredoxin</fullName>
        <ecNumber evidence="3">1.11.1.24</ecNumber>
    </recommendedName>
    <alternativeName>
        <fullName evidence="11">Bacterioferritin comigratory protein</fullName>
    </alternativeName>
    <alternativeName>
        <fullName evidence="9">Thioredoxin peroxidase</fullName>
    </alternativeName>
</protein>
<reference evidence="15 16" key="1">
    <citation type="journal article" date="2016" name="Genome Announc.">
        <title>Complete Genome and Plasmid Sequences for Rhodococcus fascians D188 and Draft Sequences for Rhodococcus Isolates PBTS 1 and PBTS 2.</title>
        <authorList>
            <person name="Stamler R.A."/>
            <person name="Vereecke D."/>
            <person name="Zhang Y."/>
            <person name="Schilkey F."/>
            <person name="Devitt N."/>
            <person name="Randall J.J."/>
        </authorList>
    </citation>
    <scope>NUCLEOTIDE SEQUENCE [LARGE SCALE GENOMIC DNA]</scope>
    <source>
        <strain evidence="15 16">PBTS2</strain>
    </source>
</reference>
<proteinExistence type="inferred from homology"/>
<dbReference type="GO" id="GO:0045454">
    <property type="term" value="P:cell redox homeostasis"/>
    <property type="evidence" value="ECO:0007669"/>
    <property type="project" value="TreeGrafter"/>
</dbReference>